<reference evidence="1" key="1">
    <citation type="submission" date="2020-11" db="EMBL/GenBank/DDBJ databases">
        <authorList>
            <person name="Koelle M."/>
            <person name="Horta M.A.C."/>
            <person name="Nowrousian M."/>
            <person name="Ohm R.A."/>
            <person name="Benz P."/>
            <person name="Pilgard A."/>
        </authorList>
    </citation>
    <scope>NUCLEOTIDE SEQUENCE</scope>
    <source>
        <strain evidence="1">FPRL280</strain>
    </source>
</reference>
<reference evidence="1" key="2">
    <citation type="journal article" name="Front. Microbiol.">
        <title>Degradative Capacity of Two Strains of Rhodonia placenta: From Phenotype to Genotype.</title>
        <authorList>
            <person name="Kolle M."/>
            <person name="Horta M.A.C."/>
            <person name="Nowrousian M."/>
            <person name="Ohm R.A."/>
            <person name="Benz J.P."/>
            <person name="Pilgard A."/>
        </authorList>
    </citation>
    <scope>NUCLEOTIDE SEQUENCE</scope>
    <source>
        <strain evidence="1">FPRL280</strain>
    </source>
</reference>
<proteinExistence type="predicted"/>
<gene>
    <name evidence="1" type="ORF">IEO21_08669</name>
</gene>
<name>A0A8H7NW19_9APHY</name>
<accession>A0A8H7NW19</accession>
<dbReference type="AlphaFoldDB" id="A0A8H7NW19"/>
<evidence type="ECO:0000313" key="2">
    <source>
        <dbReference type="Proteomes" id="UP000639403"/>
    </source>
</evidence>
<organism evidence="1 2">
    <name type="scientific">Rhodonia placenta</name>
    <dbReference type="NCBI Taxonomy" id="104341"/>
    <lineage>
        <taxon>Eukaryota</taxon>
        <taxon>Fungi</taxon>
        <taxon>Dikarya</taxon>
        <taxon>Basidiomycota</taxon>
        <taxon>Agaricomycotina</taxon>
        <taxon>Agaricomycetes</taxon>
        <taxon>Polyporales</taxon>
        <taxon>Adustoporiaceae</taxon>
        <taxon>Rhodonia</taxon>
    </lineage>
</organism>
<sequence>MTCAAHGALHIEYCHAMTMRGHGVIWCNTKLFLRARFTLFIPPLRSSAARIQLGEKGSKVWTGPNREPESEFKVLQCLQQVLKLKECGTLLRFSSEMLWRAHSSPRMEAAADLQNHPWYPEYLEAIPSQYSSLADAMIPHRQSEAHTAIKLIEQRQCEARTTFQAQEPAVYHNEVYPRVFGYAHLHNDFPKGGDVRIPHEYEPLMTAVVVICRVQQQELRSQKQERRQGLQEAGKTCRKKHVATREGQYAHLLVSPRFLYTTAAAIWRSAEKSDPEVQG</sequence>
<evidence type="ECO:0000313" key="1">
    <source>
        <dbReference type="EMBL" id="KAF9806405.1"/>
    </source>
</evidence>
<dbReference type="EMBL" id="JADOXO010000329">
    <property type="protein sequence ID" value="KAF9806405.1"/>
    <property type="molecule type" value="Genomic_DNA"/>
</dbReference>
<dbReference type="Proteomes" id="UP000639403">
    <property type="component" value="Unassembled WGS sequence"/>
</dbReference>
<protein>
    <submittedName>
        <fullName evidence="1">Uncharacterized protein</fullName>
    </submittedName>
</protein>
<comment type="caution">
    <text evidence="1">The sequence shown here is derived from an EMBL/GenBank/DDBJ whole genome shotgun (WGS) entry which is preliminary data.</text>
</comment>